<sequence>MTDSSGARQRCGTMPVHRRLLDTLPGYATSRAEVEDFTFRECRHRPEGRIEVVHIPTVVHVVWSDPAQNITDEQVQSQLAVLNADFRRTNPDVTAVPPVWQSAPADARIEFALATTDPAGSPTTGITRTRTATAGFDTDDAVKSSTTGGADPWPTSSYLNIWVCQLNGGVLGYAQFPGGPEPTDGVVVLHSCFGTTGTATAPFDGGRTATHEVGHWLNLRHIWGDDGEGCNGDDFVADTPNQGGPNYGKPNWPTVSCDNGPDGDMFMNFMDYVDDNAMVMFTSGQTARMAACLAGPRASLVADVAPSPA</sequence>
<dbReference type="Proteomes" id="UP000578819">
    <property type="component" value="Unassembled WGS sequence"/>
</dbReference>
<keyword evidence="11" id="KW-1185">Reference proteome</keyword>
<dbReference type="PANTHER" id="PTHR47466">
    <property type="match status" value="1"/>
</dbReference>
<gene>
    <name evidence="10" type="ORF">FHR38_000393</name>
</gene>
<keyword evidence="7" id="KW-0482">Metalloprotease</keyword>
<evidence type="ECO:0000256" key="2">
    <source>
        <dbReference type="ARBA" id="ARBA00022670"/>
    </source>
</evidence>
<dbReference type="Gene3D" id="3.40.390.10">
    <property type="entry name" value="Collagenase (Catalytic Domain)"/>
    <property type="match status" value="1"/>
</dbReference>
<keyword evidence="2" id="KW-0645">Protease</keyword>
<dbReference type="AlphaFoldDB" id="A0A7W7WMB6"/>
<dbReference type="CDD" id="cd04275">
    <property type="entry name" value="ZnMc_pappalysin_like"/>
    <property type="match status" value="1"/>
</dbReference>
<keyword evidence="6" id="KW-0862">Zinc</keyword>
<keyword evidence="3" id="KW-0479">Metal-binding</keyword>
<dbReference type="InterPro" id="IPR008754">
    <property type="entry name" value="Peptidase_M43"/>
</dbReference>
<reference evidence="10 11" key="1">
    <citation type="submission" date="2020-08" db="EMBL/GenBank/DDBJ databases">
        <title>Sequencing the genomes of 1000 actinobacteria strains.</title>
        <authorList>
            <person name="Klenk H.-P."/>
        </authorList>
    </citation>
    <scope>NUCLEOTIDE SEQUENCE [LARGE SCALE GENOMIC DNA]</scope>
    <source>
        <strain evidence="10 11">DSM 45886</strain>
    </source>
</reference>
<comment type="caution">
    <text evidence="10">The sequence shown here is derived from an EMBL/GenBank/DDBJ whole genome shotgun (WGS) entry which is preliminary data.</text>
</comment>
<proteinExistence type="inferred from homology"/>
<dbReference type="RefSeq" id="WP_221448883.1">
    <property type="nucleotide sequence ID" value="NZ_JACHJW010000001.1"/>
</dbReference>
<evidence type="ECO:0000256" key="8">
    <source>
        <dbReference type="ARBA" id="ARBA00023157"/>
    </source>
</evidence>
<evidence type="ECO:0000256" key="1">
    <source>
        <dbReference type="ARBA" id="ARBA00008721"/>
    </source>
</evidence>
<accession>A0A7W7WMB6</accession>
<dbReference type="PANTHER" id="PTHR47466:SF1">
    <property type="entry name" value="METALLOPROTEASE MEP1 (AFU_ORTHOLOGUE AFUA_1G07730)-RELATED"/>
    <property type="match status" value="1"/>
</dbReference>
<name>A0A7W7WMB6_9ACTN</name>
<feature type="domain" description="Peptidase M43 pregnancy-associated plasma-A" evidence="9">
    <location>
        <begin position="151"/>
        <end position="293"/>
    </location>
</feature>
<organism evidence="10 11">
    <name type="scientific">Micromonospora polyrhachis</name>
    <dbReference type="NCBI Taxonomy" id="1282883"/>
    <lineage>
        <taxon>Bacteria</taxon>
        <taxon>Bacillati</taxon>
        <taxon>Actinomycetota</taxon>
        <taxon>Actinomycetes</taxon>
        <taxon>Micromonosporales</taxon>
        <taxon>Micromonosporaceae</taxon>
        <taxon>Micromonospora</taxon>
    </lineage>
</organism>
<dbReference type="SUPFAM" id="SSF55486">
    <property type="entry name" value="Metalloproteases ('zincins'), catalytic domain"/>
    <property type="match status" value="1"/>
</dbReference>
<evidence type="ECO:0000256" key="7">
    <source>
        <dbReference type="ARBA" id="ARBA00023049"/>
    </source>
</evidence>
<evidence type="ECO:0000259" key="9">
    <source>
        <dbReference type="Pfam" id="PF05572"/>
    </source>
</evidence>
<protein>
    <recommendedName>
        <fullName evidence="9">Peptidase M43 pregnancy-associated plasma-A domain-containing protein</fullName>
    </recommendedName>
</protein>
<evidence type="ECO:0000313" key="10">
    <source>
        <dbReference type="EMBL" id="MBB4956660.1"/>
    </source>
</evidence>
<dbReference type="Pfam" id="PF05572">
    <property type="entry name" value="Peptidase_M43"/>
    <property type="match status" value="1"/>
</dbReference>
<dbReference type="EMBL" id="JACHJW010000001">
    <property type="protein sequence ID" value="MBB4956660.1"/>
    <property type="molecule type" value="Genomic_DNA"/>
</dbReference>
<keyword evidence="5" id="KW-0378">Hydrolase</keyword>
<dbReference type="InterPro" id="IPR024079">
    <property type="entry name" value="MetalloPept_cat_dom_sf"/>
</dbReference>
<evidence type="ECO:0000256" key="4">
    <source>
        <dbReference type="ARBA" id="ARBA00022729"/>
    </source>
</evidence>
<keyword evidence="4" id="KW-0732">Signal</keyword>
<comment type="similarity">
    <text evidence="1">Belongs to the peptidase M43B family.</text>
</comment>
<dbReference type="GO" id="GO:0046872">
    <property type="term" value="F:metal ion binding"/>
    <property type="evidence" value="ECO:0007669"/>
    <property type="project" value="UniProtKB-KW"/>
</dbReference>
<evidence type="ECO:0000313" key="11">
    <source>
        <dbReference type="Proteomes" id="UP000578819"/>
    </source>
</evidence>
<evidence type="ECO:0000256" key="3">
    <source>
        <dbReference type="ARBA" id="ARBA00022723"/>
    </source>
</evidence>
<dbReference type="GO" id="GO:0006508">
    <property type="term" value="P:proteolysis"/>
    <property type="evidence" value="ECO:0007669"/>
    <property type="project" value="UniProtKB-KW"/>
</dbReference>
<dbReference type="GO" id="GO:0008237">
    <property type="term" value="F:metallopeptidase activity"/>
    <property type="evidence" value="ECO:0007669"/>
    <property type="project" value="UniProtKB-KW"/>
</dbReference>
<evidence type="ECO:0000256" key="6">
    <source>
        <dbReference type="ARBA" id="ARBA00022833"/>
    </source>
</evidence>
<keyword evidence="8" id="KW-1015">Disulfide bond</keyword>
<evidence type="ECO:0000256" key="5">
    <source>
        <dbReference type="ARBA" id="ARBA00022801"/>
    </source>
</evidence>